<dbReference type="InterPro" id="IPR057653">
    <property type="entry name" value="YeeW-like_dom"/>
</dbReference>
<gene>
    <name evidence="2" type="ORF">EIMP300_24460</name>
</gene>
<dbReference type="AlphaFoldDB" id="A0A8S0FLX7"/>
<dbReference type="EMBL" id="AP022360">
    <property type="protein sequence ID" value="BBU81046.1"/>
    <property type="molecule type" value="Genomic_DNA"/>
</dbReference>
<evidence type="ECO:0000259" key="1">
    <source>
        <dbReference type="Pfam" id="PF25638"/>
    </source>
</evidence>
<protein>
    <recommendedName>
        <fullName evidence="1">YeeW-like domain-containing protein</fullName>
    </recommendedName>
</protein>
<organism evidence="2 3">
    <name type="scientific">Escherichia coli</name>
    <dbReference type="NCBI Taxonomy" id="562"/>
    <lineage>
        <taxon>Bacteria</taxon>
        <taxon>Pseudomonadati</taxon>
        <taxon>Pseudomonadota</taxon>
        <taxon>Gammaproteobacteria</taxon>
        <taxon>Enterobacterales</taxon>
        <taxon>Enterobacteriaceae</taxon>
        <taxon>Escherichia</taxon>
    </lineage>
</organism>
<sequence>MKLALTLEADSVNVQALNMGRIVVDVDGVELAELINVVCDNGYSLRVVDESDRTSTDSIPPSAALSGIRCSTTRISRKQTTPGCTRCRIRRMTPANQNGFILQVADICYVPMRGHTRFCGLNAWGCQKRSAVWLSHLPDVMASVSFIWMPALNACRIYPLSTGNPEIHNMKSLTTETALYILIAWLQDNIDCESGIIFDNDEDKTDSAALLPCIKQAREDIRTLRQLQLLQQNR</sequence>
<name>A0A8S0FLX7_ECOLX</name>
<reference evidence="2 3" key="1">
    <citation type="submission" date="2020-01" db="EMBL/GenBank/DDBJ databases">
        <title>Dynamics of blaIMP-6 dissemination in carbapenem resistant Enterobacteriacea isolated from regional surveillance in Osaka, Japan.</title>
        <authorList>
            <person name="Abe R."/>
            <person name="Akeda Y."/>
            <person name="Sugawara Y."/>
            <person name="Yamamoto N."/>
            <person name="Tomono K."/>
            <person name="Takeuchi D."/>
            <person name="Kawahara R."/>
            <person name="Hamada S."/>
        </authorList>
    </citation>
    <scope>NUCLEOTIDE SEQUENCE [LARGE SCALE GENOMIC DNA]</scope>
    <source>
        <strain evidence="2 3">E300</strain>
    </source>
</reference>
<evidence type="ECO:0000313" key="2">
    <source>
        <dbReference type="EMBL" id="BBU81046.1"/>
    </source>
</evidence>
<dbReference type="Proteomes" id="UP000467488">
    <property type="component" value="Chromosome"/>
</dbReference>
<feature type="domain" description="YeeW-like" evidence="1">
    <location>
        <begin position="4"/>
        <end position="58"/>
    </location>
</feature>
<dbReference type="AntiFam" id="ANF00264">
    <property type="entry name" value="Spurious protein deried frameshifted phage protein"/>
</dbReference>
<dbReference type="Pfam" id="PF25638">
    <property type="entry name" value="DUF5983_N"/>
    <property type="match status" value="1"/>
</dbReference>
<accession>A0A8S0FLX7</accession>
<evidence type="ECO:0000313" key="3">
    <source>
        <dbReference type="Proteomes" id="UP000467488"/>
    </source>
</evidence>
<proteinExistence type="predicted"/>